<accession>A0A6I0FDJ8</accession>
<keyword evidence="3 6" id="KW-0812">Transmembrane</keyword>
<feature type="transmembrane region" description="Helical" evidence="6">
    <location>
        <begin position="90"/>
        <end position="113"/>
    </location>
</feature>
<evidence type="ECO:0000256" key="4">
    <source>
        <dbReference type="ARBA" id="ARBA00022989"/>
    </source>
</evidence>
<comment type="caution">
    <text evidence="8">The sequence shown here is derived from an EMBL/GenBank/DDBJ whole genome shotgun (WGS) entry which is preliminary data.</text>
</comment>
<evidence type="ECO:0000313" key="8">
    <source>
        <dbReference type="EMBL" id="KAB3540981.1"/>
    </source>
</evidence>
<dbReference type="EMBL" id="WBZC01000001">
    <property type="protein sequence ID" value="KAB3540981.1"/>
    <property type="molecule type" value="Genomic_DNA"/>
</dbReference>
<proteinExistence type="inferred from homology"/>
<evidence type="ECO:0000256" key="5">
    <source>
        <dbReference type="ARBA" id="ARBA00023136"/>
    </source>
</evidence>
<feature type="domain" description="EamA" evidence="7">
    <location>
        <begin position="147"/>
        <end position="273"/>
    </location>
</feature>
<dbReference type="GO" id="GO:0016020">
    <property type="term" value="C:membrane"/>
    <property type="evidence" value="ECO:0007669"/>
    <property type="project" value="UniProtKB-SubCell"/>
</dbReference>
<protein>
    <submittedName>
        <fullName evidence="8">DMT family transporter</fullName>
    </submittedName>
</protein>
<name>A0A6I0FDJ8_9FIRM</name>
<evidence type="ECO:0000256" key="6">
    <source>
        <dbReference type="SAM" id="Phobius"/>
    </source>
</evidence>
<feature type="transmembrane region" description="Helical" evidence="6">
    <location>
        <begin position="259"/>
        <end position="277"/>
    </location>
</feature>
<evidence type="ECO:0000256" key="3">
    <source>
        <dbReference type="ARBA" id="ARBA00022692"/>
    </source>
</evidence>
<dbReference type="RefSeq" id="WP_151859569.1">
    <property type="nucleotide sequence ID" value="NZ_WBZC01000001.1"/>
</dbReference>
<comment type="subcellular location">
    <subcellularLocation>
        <location evidence="1">Membrane</location>
        <topology evidence="1">Multi-pass membrane protein</topology>
    </subcellularLocation>
</comment>
<feature type="transmembrane region" description="Helical" evidence="6">
    <location>
        <begin position="7"/>
        <end position="25"/>
    </location>
</feature>
<dbReference type="InterPro" id="IPR037185">
    <property type="entry name" value="EmrE-like"/>
</dbReference>
<feature type="transmembrane region" description="Helical" evidence="6">
    <location>
        <begin position="204"/>
        <end position="223"/>
    </location>
</feature>
<feature type="transmembrane region" description="Helical" evidence="6">
    <location>
        <begin position="235"/>
        <end position="253"/>
    </location>
</feature>
<dbReference type="InterPro" id="IPR000620">
    <property type="entry name" value="EamA_dom"/>
</dbReference>
<feature type="domain" description="EamA" evidence="7">
    <location>
        <begin position="6"/>
        <end position="135"/>
    </location>
</feature>
<organism evidence="8 9">
    <name type="scientific">Alkaliphilus pronyensis</name>
    <dbReference type="NCBI Taxonomy" id="1482732"/>
    <lineage>
        <taxon>Bacteria</taxon>
        <taxon>Bacillati</taxon>
        <taxon>Bacillota</taxon>
        <taxon>Clostridia</taxon>
        <taxon>Peptostreptococcales</taxon>
        <taxon>Natronincolaceae</taxon>
        <taxon>Alkaliphilus</taxon>
    </lineage>
</organism>
<feature type="transmembrane region" description="Helical" evidence="6">
    <location>
        <begin position="143"/>
        <end position="163"/>
    </location>
</feature>
<sequence length="284" mass="31736">MKSQNKGITLMILSSLFFALMATAVKFSGDLPTMEKVFFRNVVGFIYASYVLRKSQVSFKGNNTKYLIYRSLLGLTGVFLYFFAIDHLPLADAVVLNQTNPFFVLLLASFFLGEKIKKQQYAAFFLAIVGISLIVKPQFNYRLIPAAAALASAVFAASAYTIIRYLRTTDHPHIIVFYFTGFSTIISIPFLLFGEFVMPTFPQLISLLAVGVFATTAQLLMTFSYRYAEAGALSIYSYGKTIFSTIIGVVFFLEIPDIYSLFGILLIIVSGFINYMVKRKESSA</sequence>
<feature type="transmembrane region" description="Helical" evidence="6">
    <location>
        <begin position="67"/>
        <end position="84"/>
    </location>
</feature>
<feature type="transmembrane region" description="Helical" evidence="6">
    <location>
        <begin position="175"/>
        <end position="198"/>
    </location>
</feature>
<comment type="similarity">
    <text evidence="2">Belongs to the EamA transporter family.</text>
</comment>
<evidence type="ECO:0000256" key="1">
    <source>
        <dbReference type="ARBA" id="ARBA00004141"/>
    </source>
</evidence>
<evidence type="ECO:0000313" key="9">
    <source>
        <dbReference type="Proteomes" id="UP000432715"/>
    </source>
</evidence>
<dbReference type="PANTHER" id="PTHR22911:SF6">
    <property type="entry name" value="SOLUTE CARRIER FAMILY 35 MEMBER G1"/>
    <property type="match status" value="1"/>
</dbReference>
<dbReference type="Gene3D" id="1.10.3730.20">
    <property type="match status" value="1"/>
</dbReference>
<dbReference type="AlphaFoldDB" id="A0A6I0FDJ8"/>
<keyword evidence="9" id="KW-1185">Reference proteome</keyword>
<dbReference type="PANTHER" id="PTHR22911">
    <property type="entry name" value="ACYL-MALONYL CONDENSING ENZYME-RELATED"/>
    <property type="match status" value="1"/>
</dbReference>
<dbReference type="OrthoDB" id="5148831at2"/>
<keyword evidence="4 6" id="KW-1133">Transmembrane helix</keyword>
<dbReference type="SUPFAM" id="SSF103481">
    <property type="entry name" value="Multidrug resistance efflux transporter EmrE"/>
    <property type="match status" value="2"/>
</dbReference>
<reference evidence="8 9" key="1">
    <citation type="submission" date="2019-10" db="EMBL/GenBank/DDBJ databases">
        <title>Alkaliphilus serpentinus sp. nov. and Alkaliphilus pronyensis sp. nov., two novel anaerobic alkaliphilic species isolated from the serpentinized-hosted hydrothermal field of the Prony Bay (New Caledonia).</title>
        <authorList>
            <person name="Postec A."/>
        </authorList>
    </citation>
    <scope>NUCLEOTIDE SEQUENCE [LARGE SCALE GENOMIC DNA]</scope>
    <source>
        <strain evidence="8 9">LacV</strain>
    </source>
</reference>
<evidence type="ECO:0000259" key="7">
    <source>
        <dbReference type="Pfam" id="PF00892"/>
    </source>
</evidence>
<keyword evidence="5 6" id="KW-0472">Membrane</keyword>
<evidence type="ECO:0000256" key="2">
    <source>
        <dbReference type="ARBA" id="ARBA00007362"/>
    </source>
</evidence>
<gene>
    <name evidence="8" type="ORF">F8154_00230</name>
</gene>
<dbReference type="Pfam" id="PF00892">
    <property type="entry name" value="EamA"/>
    <property type="match status" value="2"/>
</dbReference>
<dbReference type="Proteomes" id="UP000432715">
    <property type="component" value="Unassembled WGS sequence"/>
</dbReference>
<feature type="transmembrane region" description="Helical" evidence="6">
    <location>
        <begin position="37"/>
        <end position="55"/>
    </location>
</feature>
<feature type="transmembrane region" description="Helical" evidence="6">
    <location>
        <begin position="120"/>
        <end position="137"/>
    </location>
</feature>